<feature type="domain" description="OmpR/PhoB-type" evidence="7">
    <location>
        <begin position="129"/>
        <end position="226"/>
    </location>
</feature>
<dbReference type="InterPro" id="IPR016032">
    <property type="entry name" value="Sig_transdc_resp-reg_C-effctor"/>
</dbReference>
<evidence type="ECO:0000256" key="2">
    <source>
        <dbReference type="ARBA" id="ARBA00023012"/>
    </source>
</evidence>
<dbReference type="PANTHER" id="PTHR48111:SF40">
    <property type="entry name" value="PHOSPHATE REGULON TRANSCRIPTIONAL REGULATORY PROTEIN PHOB"/>
    <property type="match status" value="1"/>
</dbReference>
<dbReference type="STRING" id="421072.SAMN04488097_1621"/>
<dbReference type="SUPFAM" id="SSF52172">
    <property type="entry name" value="CheY-like"/>
    <property type="match status" value="1"/>
</dbReference>
<dbReference type="Pfam" id="PF00486">
    <property type="entry name" value="Trans_reg_C"/>
    <property type="match status" value="1"/>
</dbReference>
<dbReference type="InterPro" id="IPR039420">
    <property type="entry name" value="WalR-like"/>
</dbReference>
<dbReference type="CDD" id="cd17574">
    <property type="entry name" value="REC_OmpR"/>
    <property type="match status" value="1"/>
</dbReference>
<feature type="DNA-binding region" description="OmpR/PhoB-type" evidence="5">
    <location>
        <begin position="129"/>
        <end position="226"/>
    </location>
</feature>
<dbReference type="GO" id="GO:0000976">
    <property type="term" value="F:transcription cis-regulatory region binding"/>
    <property type="evidence" value="ECO:0007669"/>
    <property type="project" value="TreeGrafter"/>
</dbReference>
<dbReference type="Pfam" id="PF00072">
    <property type="entry name" value="Response_reg"/>
    <property type="match status" value="1"/>
</dbReference>
<gene>
    <name evidence="8" type="ORF">IO89_03270</name>
</gene>
<dbReference type="CDD" id="cd00383">
    <property type="entry name" value="trans_reg_C"/>
    <property type="match status" value="1"/>
</dbReference>
<dbReference type="AlphaFoldDB" id="A0A085BMB9"/>
<keyword evidence="2" id="KW-0902">Two-component regulatory system</keyword>
<dbReference type="PROSITE" id="PS51755">
    <property type="entry name" value="OMPR_PHOB"/>
    <property type="match status" value="1"/>
</dbReference>
<evidence type="ECO:0000256" key="3">
    <source>
        <dbReference type="ARBA" id="ARBA00023125"/>
    </source>
</evidence>
<dbReference type="SMART" id="SM00448">
    <property type="entry name" value="REC"/>
    <property type="match status" value="1"/>
</dbReference>
<dbReference type="SMART" id="SM00862">
    <property type="entry name" value="Trans_reg_C"/>
    <property type="match status" value="1"/>
</dbReference>
<dbReference type="InterPro" id="IPR001867">
    <property type="entry name" value="OmpR/PhoB-type_DNA-bd"/>
</dbReference>
<dbReference type="GO" id="GO:0000156">
    <property type="term" value="F:phosphorelay response regulator activity"/>
    <property type="evidence" value="ECO:0007669"/>
    <property type="project" value="TreeGrafter"/>
</dbReference>
<dbReference type="SUPFAM" id="SSF46894">
    <property type="entry name" value="C-terminal effector domain of the bipartite response regulators"/>
    <property type="match status" value="1"/>
</dbReference>
<dbReference type="OrthoDB" id="9790442at2"/>
<dbReference type="GO" id="GO:0032993">
    <property type="term" value="C:protein-DNA complex"/>
    <property type="evidence" value="ECO:0007669"/>
    <property type="project" value="TreeGrafter"/>
</dbReference>
<dbReference type="GO" id="GO:0006355">
    <property type="term" value="P:regulation of DNA-templated transcription"/>
    <property type="evidence" value="ECO:0007669"/>
    <property type="project" value="InterPro"/>
</dbReference>
<dbReference type="InterPro" id="IPR036388">
    <property type="entry name" value="WH-like_DNA-bd_sf"/>
</dbReference>
<keyword evidence="1 4" id="KW-0597">Phosphoprotein</keyword>
<dbReference type="PROSITE" id="PS50110">
    <property type="entry name" value="RESPONSE_REGULATORY"/>
    <property type="match status" value="1"/>
</dbReference>
<proteinExistence type="predicted"/>
<sequence length="229" mass="26800">MSNRILLVEDDQSFGAVLKDYLTINNFEVTLATDGEMGLKEFTEKEFDICIFDVMMPKKDGFSLAEDVKKIDKNTPIIFLTARNLREDILKGYQIGADDYITKPFDTELLLYKIKAILQRSAVLENEDQEQFKISNIFFDSMLRQLRVNENDYKLSPKENELLKLLCIHRNDFMPRDLALRKIWKKENYFTARSMDVYIAKLRKLLKDDDGLEIINVHGEGFRLLVKNP</sequence>
<reference evidence="8 9" key="1">
    <citation type="submission" date="2014-07" db="EMBL/GenBank/DDBJ databases">
        <title>Epilithonimonas lactis LMG 22401 Genome.</title>
        <authorList>
            <person name="Pipes S.E."/>
            <person name="Stropko S.J."/>
        </authorList>
    </citation>
    <scope>NUCLEOTIDE SEQUENCE [LARGE SCALE GENOMIC DNA]</scope>
    <source>
        <strain evidence="8 9">LMG 24401</strain>
    </source>
</reference>
<feature type="domain" description="Response regulatory" evidence="6">
    <location>
        <begin position="4"/>
        <end position="118"/>
    </location>
</feature>
<evidence type="ECO:0000256" key="1">
    <source>
        <dbReference type="ARBA" id="ARBA00022553"/>
    </source>
</evidence>
<dbReference type="Gene3D" id="6.10.250.690">
    <property type="match status" value="1"/>
</dbReference>
<evidence type="ECO:0000313" key="9">
    <source>
        <dbReference type="Proteomes" id="UP000028623"/>
    </source>
</evidence>
<keyword evidence="3 5" id="KW-0238">DNA-binding</keyword>
<evidence type="ECO:0000256" key="4">
    <source>
        <dbReference type="PROSITE-ProRule" id="PRU00169"/>
    </source>
</evidence>
<dbReference type="Gene3D" id="3.40.50.2300">
    <property type="match status" value="1"/>
</dbReference>
<organism evidence="8 9">
    <name type="scientific">Epilithonimonas lactis</name>
    <dbReference type="NCBI Taxonomy" id="421072"/>
    <lineage>
        <taxon>Bacteria</taxon>
        <taxon>Pseudomonadati</taxon>
        <taxon>Bacteroidota</taxon>
        <taxon>Flavobacteriia</taxon>
        <taxon>Flavobacteriales</taxon>
        <taxon>Weeksellaceae</taxon>
        <taxon>Chryseobacterium group</taxon>
        <taxon>Epilithonimonas</taxon>
    </lineage>
</organism>
<protein>
    <submittedName>
        <fullName evidence="8">Transcriptional regulator</fullName>
    </submittedName>
</protein>
<evidence type="ECO:0000313" key="8">
    <source>
        <dbReference type="EMBL" id="KFC23614.1"/>
    </source>
</evidence>
<dbReference type="EMBL" id="JPLY01000001">
    <property type="protein sequence ID" value="KFC23614.1"/>
    <property type="molecule type" value="Genomic_DNA"/>
</dbReference>
<evidence type="ECO:0000259" key="6">
    <source>
        <dbReference type="PROSITE" id="PS50110"/>
    </source>
</evidence>
<feature type="modified residue" description="4-aspartylphosphate" evidence="4">
    <location>
        <position position="53"/>
    </location>
</feature>
<keyword evidence="9" id="KW-1185">Reference proteome</keyword>
<dbReference type="InterPro" id="IPR011006">
    <property type="entry name" value="CheY-like_superfamily"/>
</dbReference>
<dbReference type="PANTHER" id="PTHR48111">
    <property type="entry name" value="REGULATOR OF RPOS"/>
    <property type="match status" value="1"/>
</dbReference>
<dbReference type="InterPro" id="IPR001789">
    <property type="entry name" value="Sig_transdc_resp-reg_receiver"/>
</dbReference>
<accession>A0A085BMB9</accession>
<dbReference type="Gene3D" id="1.10.10.10">
    <property type="entry name" value="Winged helix-like DNA-binding domain superfamily/Winged helix DNA-binding domain"/>
    <property type="match status" value="1"/>
</dbReference>
<dbReference type="RefSeq" id="WP_034973539.1">
    <property type="nucleotide sequence ID" value="NZ_FOFI01000002.1"/>
</dbReference>
<name>A0A085BMB9_9FLAO</name>
<dbReference type="eggNOG" id="COG0745">
    <property type="taxonomic scope" value="Bacteria"/>
</dbReference>
<evidence type="ECO:0000259" key="7">
    <source>
        <dbReference type="PROSITE" id="PS51755"/>
    </source>
</evidence>
<evidence type="ECO:0000256" key="5">
    <source>
        <dbReference type="PROSITE-ProRule" id="PRU01091"/>
    </source>
</evidence>
<comment type="caution">
    <text evidence="8">The sequence shown here is derived from an EMBL/GenBank/DDBJ whole genome shotgun (WGS) entry which is preliminary data.</text>
</comment>
<dbReference type="Proteomes" id="UP000028623">
    <property type="component" value="Unassembled WGS sequence"/>
</dbReference>